<comment type="caution">
    <text evidence="8">The sequence shown here is derived from an EMBL/GenBank/DDBJ whole genome shotgun (WGS) entry which is preliminary data.</text>
</comment>
<dbReference type="PANTHER" id="PTHR10217:SF435">
    <property type="entry name" value="POTASSIUM VOLTAGE-GATED CHANNEL PROTEIN EAG"/>
    <property type="match status" value="1"/>
</dbReference>
<dbReference type="InterPro" id="IPR005821">
    <property type="entry name" value="Ion_trans_dom"/>
</dbReference>
<reference evidence="8 9" key="1">
    <citation type="journal article" date="2024" name="Science">
        <title>Giant polyketide synthase enzymes in the biosynthesis of giant marine polyether toxins.</title>
        <authorList>
            <person name="Fallon T.R."/>
            <person name="Shende V.V."/>
            <person name="Wierzbicki I.H."/>
            <person name="Pendleton A.L."/>
            <person name="Watervoot N.F."/>
            <person name="Auber R.P."/>
            <person name="Gonzalez D.J."/>
            <person name="Wisecaver J.H."/>
            <person name="Moore B.S."/>
        </authorList>
    </citation>
    <scope>NUCLEOTIDE SEQUENCE [LARGE SCALE GENOMIC DNA]</scope>
    <source>
        <strain evidence="8 9">12B1</strain>
    </source>
</reference>
<feature type="transmembrane region" description="Helical" evidence="6">
    <location>
        <begin position="211"/>
        <end position="234"/>
    </location>
</feature>
<evidence type="ECO:0000256" key="2">
    <source>
        <dbReference type="ARBA" id="ARBA00022692"/>
    </source>
</evidence>
<organism evidence="8 9">
    <name type="scientific">Prymnesium parvum</name>
    <name type="common">Toxic golden alga</name>
    <dbReference type="NCBI Taxonomy" id="97485"/>
    <lineage>
        <taxon>Eukaryota</taxon>
        <taxon>Haptista</taxon>
        <taxon>Haptophyta</taxon>
        <taxon>Prymnesiophyceae</taxon>
        <taxon>Prymnesiales</taxon>
        <taxon>Prymnesiaceae</taxon>
        <taxon>Prymnesium</taxon>
    </lineage>
</organism>
<comment type="subcellular location">
    <subcellularLocation>
        <location evidence="1">Membrane</location>
        <topology evidence="1">Multi-pass membrane protein</topology>
    </subcellularLocation>
</comment>
<protein>
    <recommendedName>
        <fullName evidence="7">Ion transport domain-containing protein</fullName>
    </recommendedName>
</protein>
<evidence type="ECO:0000256" key="1">
    <source>
        <dbReference type="ARBA" id="ARBA00004141"/>
    </source>
</evidence>
<dbReference type="PRINTS" id="PR01463">
    <property type="entry name" value="EAGCHANLFMLY"/>
</dbReference>
<accession>A0AB34IP70</accession>
<feature type="region of interest" description="Disordered" evidence="5">
    <location>
        <begin position="755"/>
        <end position="791"/>
    </location>
</feature>
<dbReference type="SUPFAM" id="SSF81324">
    <property type="entry name" value="Voltage-gated potassium channels"/>
    <property type="match status" value="1"/>
</dbReference>
<dbReference type="InterPro" id="IPR003938">
    <property type="entry name" value="K_chnl_volt-dep_EAG/ELK/ERG"/>
</dbReference>
<evidence type="ECO:0000259" key="7">
    <source>
        <dbReference type="Pfam" id="PF00520"/>
    </source>
</evidence>
<feature type="domain" description="Ion transport" evidence="7">
    <location>
        <begin position="136"/>
        <end position="387"/>
    </location>
</feature>
<dbReference type="GO" id="GO:0005249">
    <property type="term" value="F:voltage-gated potassium channel activity"/>
    <property type="evidence" value="ECO:0007669"/>
    <property type="project" value="InterPro"/>
</dbReference>
<evidence type="ECO:0000313" key="8">
    <source>
        <dbReference type="EMBL" id="KAL1503237.1"/>
    </source>
</evidence>
<gene>
    <name evidence="8" type="ORF">AB1Y20_011293</name>
</gene>
<evidence type="ECO:0000256" key="3">
    <source>
        <dbReference type="ARBA" id="ARBA00022989"/>
    </source>
</evidence>
<dbReference type="GO" id="GO:0005886">
    <property type="term" value="C:plasma membrane"/>
    <property type="evidence" value="ECO:0007669"/>
    <property type="project" value="TreeGrafter"/>
</dbReference>
<name>A0AB34IP70_PRYPA</name>
<keyword evidence="3 6" id="KW-1133">Transmembrane helix</keyword>
<feature type="transmembrane region" description="Helical" evidence="6">
    <location>
        <begin position="166"/>
        <end position="190"/>
    </location>
</feature>
<dbReference type="Gene3D" id="1.10.287.630">
    <property type="entry name" value="Helix hairpin bin"/>
    <property type="match status" value="1"/>
</dbReference>
<dbReference type="GO" id="GO:0042391">
    <property type="term" value="P:regulation of membrane potential"/>
    <property type="evidence" value="ECO:0007669"/>
    <property type="project" value="TreeGrafter"/>
</dbReference>
<dbReference type="SUPFAM" id="SSF51206">
    <property type="entry name" value="cAMP-binding domain-like"/>
    <property type="match status" value="1"/>
</dbReference>
<keyword evidence="9" id="KW-1185">Reference proteome</keyword>
<dbReference type="Proteomes" id="UP001515480">
    <property type="component" value="Unassembled WGS sequence"/>
</dbReference>
<evidence type="ECO:0000256" key="5">
    <source>
        <dbReference type="SAM" id="MobiDB-lite"/>
    </source>
</evidence>
<evidence type="ECO:0000313" key="9">
    <source>
        <dbReference type="Proteomes" id="UP001515480"/>
    </source>
</evidence>
<dbReference type="InterPro" id="IPR050818">
    <property type="entry name" value="KCNH_animal-type"/>
</dbReference>
<keyword evidence="2 6" id="KW-0812">Transmembrane</keyword>
<evidence type="ECO:0000256" key="6">
    <source>
        <dbReference type="SAM" id="Phobius"/>
    </source>
</evidence>
<feature type="transmembrane region" description="Helical" evidence="6">
    <location>
        <begin position="134"/>
        <end position="154"/>
    </location>
</feature>
<dbReference type="Gene3D" id="2.60.120.10">
    <property type="entry name" value="Jelly Rolls"/>
    <property type="match status" value="1"/>
</dbReference>
<dbReference type="InterPro" id="IPR018490">
    <property type="entry name" value="cNMP-bd_dom_sf"/>
</dbReference>
<dbReference type="Pfam" id="PF00520">
    <property type="entry name" value="Ion_trans"/>
    <property type="match status" value="1"/>
</dbReference>
<feature type="transmembrane region" description="Helical" evidence="6">
    <location>
        <begin position="283"/>
        <end position="308"/>
    </location>
</feature>
<dbReference type="EMBL" id="JBGBPQ010000022">
    <property type="protein sequence ID" value="KAL1503237.1"/>
    <property type="molecule type" value="Genomic_DNA"/>
</dbReference>
<feature type="compositionally biased region" description="Low complexity" evidence="5">
    <location>
        <begin position="777"/>
        <end position="791"/>
    </location>
</feature>
<keyword evidence="4 6" id="KW-0472">Membrane</keyword>
<dbReference type="InterPro" id="IPR014710">
    <property type="entry name" value="RmlC-like_jellyroll"/>
</dbReference>
<sequence>MALVPPDMSRDHIVFGRDDLSESMNSSLNESFMGRVEKSRTRARHELSEMSMRVPVDTPPMMPRRTKSVLLPKELSSERSCKKMTNALQIRGKSPSSSAAIIAAKQKETKESIGGLFGYSYSRWLIDPRTSRRVGYWDAVTALALVFTALVTPFEVALLDSNDVSTLFIVNRVVDMIFVIDIVLQFFLITEKGTGAGHQFLITHRDISINYLKGWFFIDVLSVGVSAFDIVIVMQGDASDLSRVKILRTVRVMRLIKLMRLLRASRIMKRWETRVAINYSILTIFKCVVQVVFVSHFMACIWCLQATMQDDRMHTWLGVLGYCEPAVDDTGRVILDEFDCRDAPGIYSAAIYWSVMTITSIGYGDIKATTGNAVEQLVATVLMLSGAMLWGQVIGTFCGVIAAFNPETTVFHRTMDDLNRFMSRESIPAEMQRRLREYFHQSQYIRLTELQRRLLAAMPPSLKGEVSWQTNKAWLQNVSFLKGATHVFMLEMAHSMNAIVFAPSDLVPRGYLYVVQKGVALYGVRVMFKGSVWGEDMLVANPKLRHPMVARAMNYLAVNYISRFQVLEIAERHPDVKKKLKRAAVFMALRREIILRARFYQSSNDSPSSKFANFCNMLMRGHTARFGNGASLVFDAAAEQGARHRDTAAAVDEGVSLSHRGEQSGTIASVVGASRDDLLGLQEKLMARIHDVERQVVKNSARQAAEIQRGLELIRESQAQSLAELAQGIASSLSVATGSTLDVSVLCRASLNRSEATSASKGEGHPKTLIPAQPLPSVAEVSAEYSSELDA</sequence>
<evidence type="ECO:0000256" key="4">
    <source>
        <dbReference type="ARBA" id="ARBA00023136"/>
    </source>
</evidence>
<proteinExistence type="predicted"/>
<dbReference type="PANTHER" id="PTHR10217">
    <property type="entry name" value="VOLTAGE AND LIGAND GATED POTASSIUM CHANNEL"/>
    <property type="match status" value="1"/>
</dbReference>
<dbReference type="AlphaFoldDB" id="A0AB34IP70"/>
<dbReference type="Gene3D" id="1.10.287.70">
    <property type="match status" value="1"/>
</dbReference>
<feature type="transmembrane region" description="Helical" evidence="6">
    <location>
        <begin position="378"/>
        <end position="404"/>
    </location>
</feature>